<dbReference type="Pfam" id="PF00588">
    <property type="entry name" value="SpoU_methylase"/>
    <property type="match status" value="1"/>
</dbReference>
<comment type="caution">
    <text evidence="4">The sequence shown here is derived from an EMBL/GenBank/DDBJ whole genome shotgun (WGS) entry which is preliminary data.</text>
</comment>
<dbReference type="Proteomes" id="UP000317422">
    <property type="component" value="Unassembled WGS sequence"/>
</dbReference>
<keyword evidence="2" id="KW-0808">Transferase</keyword>
<dbReference type="RefSeq" id="WP_211351712.1">
    <property type="nucleotide sequence ID" value="NZ_VFQC01000001.1"/>
</dbReference>
<dbReference type="PANTHER" id="PTHR46429">
    <property type="entry name" value="23S RRNA (GUANOSINE-2'-O-)-METHYLTRANSFERASE RLMB"/>
    <property type="match status" value="1"/>
</dbReference>
<dbReference type="GO" id="GO:0003723">
    <property type="term" value="F:RNA binding"/>
    <property type="evidence" value="ECO:0007669"/>
    <property type="project" value="InterPro"/>
</dbReference>
<dbReference type="EMBL" id="VFQC01000001">
    <property type="protein sequence ID" value="TQN30234.1"/>
    <property type="molecule type" value="Genomic_DNA"/>
</dbReference>
<dbReference type="GO" id="GO:0005829">
    <property type="term" value="C:cytosol"/>
    <property type="evidence" value="ECO:0007669"/>
    <property type="project" value="TreeGrafter"/>
</dbReference>
<name>A0A543NEF7_9ACTN</name>
<evidence type="ECO:0000256" key="1">
    <source>
        <dbReference type="ARBA" id="ARBA00022603"/>
    </source>
</evidence>
<dbReference type="GO" id="GO:0006396">
    <property type="term" value="P:RNA processing"/>
    <property type="evidence" value="ECO:0007669"/>
    <property type="project" value="InterPro"/>
</dbReference>
<organism evidence="4 5">
    <name type="scientific">Haloactinospora alba</name>
    <dbReference type="NCBI Taxonomy" id="405555"/>
    <lineage>
        <taxon>Bacteria</taxon>
        <taxon>Bacillati</taxon>
        <taxon>Actinomycetota</taxon>
        <taxon>Actinomycetes</taxon>
        <taxon>Streptosporangiales</taxon>
        <taxon>Nocardiopsidaceae</taxon>
        <taxon>Haloactinospora</taxon>
    </lineage>
</organism>
<dbReference type="AlphaFoldDB" id="A0A543NEF7"/>
<dbReference type="InterPro" id="IPR004441">
    <property type="entry name" value="rRNA_MeTrfase_TrmH"/>
</dbReference>
<dbReference type="SUPFAM" id="SSF75217">
    <property type="entry name" value="alpha/beta knot"/>
    <property type="match status" value="1"/>
</dbReference>
<gene>
    <name evidence="4" type="ORF">FHX37_0095</name>
</gene>
<feature type="domain" description="tRNA/rRNA methyltransferase SpoU type" evidence="3">
    <location>
        <begin position="10"/>
        <end position="164"/>
    </location>
</feature>
<accession>A0A543NEF7</accession>
<dbReference type="InterPro" id="IPR029028">
    <property type="entry name" value="Alpha/beta_knot_MTases"/>
</dbReference>
<sequence length="169" mass="18413">MSTLQQHSIVAIAHNLRSVHNVGALLRTSEVFALEKVYVTGFSPYPTYPGDDRSAKLQAQQTRRMAKAAAGAEQTMPFERHEDVCALLDALREEGYAIAGLEIDPEATELAEYAPREKVALLLGDEVAGIDSALRERCDLLLQIPTFGKKETLNVSVAAGIALYTLRTA</sequence>
<keyword evidence="1 4" id="KW-0489">Methyltransferase</keyword>
<evidence type="ECO:0000313" key="4">
    <source>
        <dbReference type="EMBL" id="TQN30234.1"/>
    </source>
</evidence>
<reference evidence="4 5" key="1">
    <citation type="submission" date="2019-06" db="EMBL/GenBank/DDBJ databases">
        <title>Sequencing the genomes of 1000 actinobacteria strains.</title>
        <authorList>
            <person name="Klenk H.-P."/>
        </authorList>
    </citation>
    <scope>NUCLEOTIDE SEQUENCE [LARGE SCALE GENOMIC DNA]</scope>
    <source>
        <strain evidence="4 5">DSM 45015</strain>
    </source>
</reference>
<dbReference type="GO" id="GO:0008173">
    <property type="term" value="F:RNA methyltransferase activity"/>
    <property type="evidence" value="ECO:0007669"/>
    <property type="project" value="InterPro"/>
</dbReference>
<dbReference type="InterPro" id="IPR001537">
    <property type="entry name" value="SpoU_MeTrfase"/>
</dbReference>
<protein>
    <submittedName>
        <fullName evidence="4">SpoU rRNA methylase family protein</fullName>
    </submittedName>
</protein>
<evidence type="ECO:0000259" key="3">
    <source>
        <dbReference type="Pfam" id="PF00588"/>
    </source>
</evidence>
<keyword evidence="5" id="KW-1185">Reference proteome</keyword>
<proteinExistence type="predicted"/>
<evidence type="ECO:0000313" key="5">
    <source>
        <dbReference type="Proteomes" id="UP000317422"/>
    </source>
</evidence>
<dbReference type="InterPro" id="IPR029026">
    <property type="entry name" value="tRNA_m1G_MTases_N"/>
</dbReference>
<dbReference type="Gene3D" id="3.40.1280.10">
    <property type="match status" value="1"/>
</dbReference>
<evidence type="ECO:0000256" key="2">
    <source>
        <dbReference type="ARBA" id="ARBA00022679"/>
    </source>
</evidence>
<dbReference type="GO" id="GO:0032259">
    <property type="term" value="P:methylation"/>
    <property type="evidence" value="ECO:0007669"/>
    <property type="project" value="UniProtKB-KW"/>
</dbReference>
<dbReference type="PANTHER" id="PTHR46429:SF1">
    <property type="entry name" value="23S RRNA (GUANOSINE-2'-O-)-METHYLTRANSFERASE RLMB"/>
    <property type="match status" value="1"/>
</dbReference>